<accession>A0A7J5RQK4</accession>
<keyword evidence="1" id="KW-0812">Transmembrane</keyword>
<sequence length="180" mass="21059">MKKEDRNRNWIAWIALGLSVIAILLWLCKYEPVTWTLFDSMIAFLSFVVGALAVMVGYNIFGLKNDLKNEIEEKLQDISDHHVIHTAKNMMYIEIRLLHMAMKLKNIADIRQSIYMMLESTEKTKDKEDIDYVINQLKELKTRYGYTLFDDAFTRKLKIKLGRIGTFSDSALLFLQDLEV</sequence>
<feature type="transmembrane region" description="Helical" evidence="1">
    <location>
        <begin position="40"/>
        <end position="61"/>
    </location>
</feature>
<keyword evidence="1" id="KW-1133">Transmembrane helix</keyword>
<feature type="transmembrane region" description="Helical" evidence="1">
    <location>
        <begin position="10"/>
        <end position="28"/>
    </location>
</feature>
<organism evidence="2 3">
    <name type="scientific">Phocaeicola vulgatus</name>
    <name type="common">Bacteroides vulgatus</name>
    <dbReference type="NCBI Taxonomy" id="821"/>
    <lineage>
        <taxon>Bacteria</taxon>
        <taxon>Pseudomonadati</taxon>
        <taxon>Bacteroidota</taxon>
        <taxon>Bacteroidia</taxon>
        <taxon>Bacteroidales</taxon>
        <taxon>Bacteroidaceae</taxon>
        <taxon>Phocaeicola</taxon>
    </lineage>
</organism>
<gene>
    <name evidence="2" type="ORF">GAY76_18195</name>
</gene>
<evidence type="ECO:0000256" key="1">
    <source>
        <dbReference type="SAM" id="Phobius"/>
    </source>
</evidence>
<evidence type="ECO:0000313" key="3">
    <source>
        <dbReference type="Proteomes" id="UP000462922"/>
    </source>
</evidence>
<protein>
    <submittedName>
        <fullName evidence="2">Uncharacterized protein</fullName>
    </submittedName>
</protein>
<proteinExistence type="predicted"/>
<name>A0A7J5RQK4_PHOVU</name>
<reference evidence="2 3" key="1">
    <citation type="journal article" date="2019" name="Nat. Med.">
        <title>A library of human gut bacterial isolates paired with longitudinal multiomics data enables mechanistic microbiome research.</title>
        <authorList>
            <person name="Poyet M."/>
            <person name="Groussin M."/>
            <person name="Gibbons S.M."/>
            <person name="Avila-Pacheco J."/>
            <person name="Jiang X."/>
            <person name="Kearney S.M."/>
            <person name="Perrotta A.R."/>
            <person name="Berdy B."/>
            <person name="Zhao S."/>
            <person name="Lieberman T.D."/>
            <person name="Swanson P.K."/>
            <person name="Smith M."/>
            <person name="Roesemann S."/>
            <person name="Alexander J.E."/>
            <person name="Rich S.A."/>
            <person name="Livny J."/>
            <person name="Vlamakis H."/>
            <person name="Clish C."/>
            <person name="Bullock K."/>
            <person name="Deik A."/>
            <person name="Scott J."/>
            <person name="Pierce K.A."/>
            <person name="Xavier R.J."/>
            <person name="Alm E.J."/>
        </authorList>
    </citation>
    <scope>NUCLEOTIDE SEQUENCE [LARGE SCALE GENOMIC DNA]</scope>
    <source>
        <strain evidence="2 3">BIOML-A110</strain>
    </source>
</reference>
<keyword evidence="1" id="KW-0472">Membrane</keyword>
<dbReference type="RefSeq" id="WP_258974486.1">
    <property type="nucleotide sequence ID" value="NZ_JANUIJ010000001.1"/>
</dbReference>
<dbReference type="AlphaFoldDB" id="A0A7J5RQK4"/>
<dbReference type="EMBL" id="WDAX01000051">
    <property type="protein sequence ID" value="KAB6569588.1"/>
    <property type="molecule type" value="Genomic_DNA"/>
</dbReference>
<evidence type="ECO:0000313" key="2">
    <source>
        <dbReference type="EMBL" id="KAB6569588.1"/>
    </source>
</evidence>
<comment type="caution">
    <text evidence="2">The sequence shown here is derived from an EMBL/GenBank/DDBJ whole genome shotgun (WGS) entry which is preliminary data.</text>
</comment>
<dbReference type="Proteomes" id="UP000462922">
    <property type="component" value="Unassembled WGS sequence"/>
</dbReference>